<evidence type="ECO:0000313" key="3">
    <source>
        <dbReference type="EMBL" id="KAK4010178.1"/>
    </source>
</evidence>
<proteinExistence type="predicted"/>
<evidence type="ECO:0000256" key="1">
    <source>
        <dbReference type="SAM" id="MobiDB-lite"/>
    </source>
</evidence>
<gene>
    <name evidence="3" type="ORF">OUZ56_019330</name>
</gene>
<feature type="region of interest" description="Disordered" evidence="1">
    <location>
        <begin position="79"/>
        <end position="149"/>
    </location>
</feature>
<protein>
    <submittedName>
        <fullName evidence="3">Uncharacterized protein</fullName>
    </submittedName>
</protein>
<reference evidence="3 4" key="1">
    <citation type="journal article" date="2023" name="Nucleic Acids Res.">
        <title>The hologenome of Daphnia magna reveals possible DNA methylation and microbiome-mediated evolution of the host genome.</title>
        <authorList>
            <person name="Chaturvedi A."/>
            <person name="Li X."/>
            <person name="Dhandapani V."/>
            <person name="Marshall H."/>
            <person name="Kissane S."/>
            <person name="Cuenca-Cambronero M."/>
            <person name="Asole G."/>
            <person name="Calvet F."/>
            <person name="Ruiz-Romero M."/>
            <person name="Marangio P."/>
            <person name="Guigo R."/>
            <person name="Rago D."/>
            <person name="Mirbahai L."/>
            <person name="Eastwood N."/>
            <person name="Colbourne J.K."/>
            <person name="Zhou J."/>
            <person name="Mallon E."/>
            <person name="Orsini L."/>
        </authorList>
    </citation>
    <scope>NUCLEOTIDE SEQUENCE [LARGE SCALE GENOMIC DNA]</scope>
    <source>
        <strain evidence="3">LRV0_1</strain>
    </source>
</reference>
<feature type="signal peptide" evidence="2">
    <location>
        <begin position="1"/>
        <end position="26"/>
    </location>
</feature>
<dbReference type="PANTHER" id="PTHR34008">
    <property type="entry name" value="REPETITIVE PROLINE-RICH CELL WALL PROTEIN 1"/>
    <property type="match status" value="1"/>
</dbReference>
<feature type="region of interest" description="Disordered" evidence="1">
    <location>
        <begin position="228"/>
        <end position="266"/>
    </location>
</feature>
<name>A0ABQ9ZC20_9CRUS</name>
<organism evidence="3 4">
    <name type="scientific">Daphnia magna</name>
    <dbReference type="NCBI Taxonomy" id="35525"/>
    <lineage>
        <taxon>Eukaryota</taxon>
        <taxon>Metazoa</taxon>
        <taxon>Ecdysozoa</taxon>
        <taxon>Arthropoda</taxon>
        <taxon>Crustacea</taxon>
        <taxon>Branchiopoda</taxon>
        <taxon>Diplostraca</taxon>
        <taxon>Cladocera</taxon>
        <taxon>Anomopoda</taxon>
        <taxon>Daphniidae</taxon>
        <taxon>Daphnia</taxon>
    </lineage>
</organism>
<comment type="caution">
    <text evidence="3">The sequence shown here is derived from an EMBL/GenBank/DDBJ whole genome shotgun (WGS) entry which is preliminary data.</text>
</comment>
<accession>A0ABQ9ZC20</accession>
<dbReference type="EMBL" id="JAOYFB010000003">
    <property type="protein sequence ID" value="KAK4010178.1"/>
    <property type="molecule type" value="Genomic_DNA"/>
</dbReference>
<feature type="region of interest" description="Disordered" evidence="1">
    <location>
        <begin position="167"/>
        <end position="190"/>
    </location>
</feature>
<feature type="compositionally biased region" description="Low complexity" evidence="1">
    <location>
        <begin position="138"/>
        <end position="149"/>
    </location>
</feature>
<feature type="chain" id="PRO_5045914828" evidence="2">
    <location>
        <begin position="27"/>
        <end position="323"/>
    </location>
</feature>
<sequence>MKRGISKVTTPVLMALLALLVIGSDGDLAAETSTTETNLEGNSTGWKNLVQESVGENDDNVEGRSLGLLKLKLKRTKSSYKAAKPKGHYGAPKAQYGAPKAQYGAPKAQYGAPKAQYGAPKAQYEPPKANYEAPANTSPSYSPPVQSSSSNSHSIFSAVAYRPPSYNPPSYSPPSYNPPSYSPPSYNPPSYSPPSYNTLASSFYSPQEHSTAEYSGALHDSDATYHAPASYEDSAYPPPAYIESTDDQQQDYSPEHNDDSYAPASGPEYSFPYHHAVFNYPETNEDSGEDFFSSNNDFPTFDEFLKQNTFNFPNFESETKSGI</sequence>
<dbReference type="PANTHER" id="PTHR34008:SF2">
    <property type="entry name" value="REPETITIVE PROLINE-RICH CELL WALL PROTEIN 1"/>
    <property type="match status" value="1"/>
</dbReference>
<keyword evidence="2" id="KW-0732">Signal</keyword>
<keyword evidence="4" id="KW-1185">Reference proteome</keyword>
<dbReference type="Proteomes" id="UP001234178">
    <property type="component" value="Unassembled WGS sequence"/>
</dbReference>
<evidence type="ECO:0000256" key="2">
    <source>
        <dbReference type="SAM" id="SignalP"/>
    </source>
</evidence>
<evidence type="ECO:0000313" key="4">
    <source>
        <dbReference type="Proteomes" id="UP001234178"/>
    </source>
</evidence>